<organism evidence="2 3">
    <name type="scientific">Rhodocollybia butyracea</name>
    <dbReference type="NCBI Taxonomy" id="206335"/>
    <lineage>
        <taxon>Eukaryota</taxon>
        <taxon>Fungi</taxon>
        <taxon>Dikarya</taxon>
        <taxon>Basidiomycota</taxon>
        <taxon>Agaricomycotina</taxon>
        <taxon>Agaricomycetes</taxon>
        <taxon>Agaricomycetidae</taxon>
        <taxon>Agaricales</taxon>
        <taxon>Marasmiineae</taxon>
        <taxon>Omphalotaceae</taxon>
        <taxon>Rhodocollybia</taxon>
    </lineage>
</organism>
<dbReference type="AlphaFoldDB" id="A0A9P5UFU1"/>
<evidence type="ECO:0000259" key="1">
    <source>
        <dbReference type="PROSITE" id="PS51186"/>
    </source>
</evidence>
<feature type="domain" description="N-acetyltransferase" evidence="1">
    <location>
        <begin position="7"/>
        <end position="153"/>
    </location>
</feature>
<comment type="caution">
    <text evidence="2">The sequence shown here is derived from an EMBL/GenBank/DDBJ whole genome shotgun (WGS) entry which is preliminary data.</text>
</comment>
<dbReference type="Gene3D" id="3.40.630.30">
    <property type="match status" value="1"/>
</dbReference>
<dbReference type="EMBL" id="JADNRY010000003">
    <property type="protein sequence ID" value="KAF9077642.1"/>
    <property type="molecule type" value="Genomic_DNA"/>
</dbReference>
<gene>
    <name evidence="2" type="ORF">BDP27DRAFT_1311388</name>
</gene>
<evidence type="ECO:0000313" key="2">
    <source>
        <dbReference type="EMBL" id="KAF9077642.1"/>
    </source>
</evidence>
<dbReference type="OrthoDB" id="630895at2759"/>
<protein>
    <submittedName>
        <fullName evidence="2">Acyl-CoA N-acyltransferase</fullName>
    </submittedName>
</protein>
<accession>A0A9P5UFU1</accession>
<dbReference type="InterPro" id="IPR051531">
    <property type="entry name" value="N-acetyltransferase"/>
</dbReference>
<sequence length="175" mass="20355">MFSTTNLRLRALHDLWNDARVQKTLSATYVVPLDDKFQETLKTWVTTGLMYCIIETKNTAEWVGFKNRDAMVSIALRPEFWGLGYGSEALRWLVDYSFRELGLHRLMLNVFCYNEAAVKLYKKAGFIEEGILRKASWSDGKWQDVFAMAILEEDWAASGLRRILVYIQDVRWPSS</sequence>
<dbReference type="InterPro" id="IPR000182">
    <property type="entry name" value="GNAT_dom"/>
</dbReference>
<name>A0A9P5UFU1_9AGAR</name>
<dbReference type="GO" id="GO:0016747">
    <property type="term" value="F:acyltransferase activity, transferring groups other than amino-acyl groups"/>
    <property type="evidence" value="ECO:0007669"/>
    <property type="project" value="InterPro"/>
</dbReference>
<dbReference type="Pfam" id="PF13302">
    <property type="entry name" value="Acetyltransf_3"/>
    <property type="match status" value="1"/>
</dbReference>
<proteinExistence type="predicted"/>
<reference evidence="2" key="1">
    <citation type="submission" date="2020-11" db="EMBL/GenBank/DDBJ databases">
        <authorList>
            <consortium name="DOE Joint Genome Institute"/>
            <person name="Ahrendt S."/>
            <person name="Riley R."/>
            <person name="Andreopoulos W."/>
            <person name="Labutti K."/>
            <person name="Pangilinan J."/>
            <person name="Ruiz-Duenas F.J."/>
            <person name="Barrasa J.M."/>
            <person name="Sanchez-Garcia M."/>
            <person name="Camarero S."/>
            <person name="Miyauchi S."/>
            <person name="Serrano A."/>
            <person name="Linde D."/>
            <person name="Babiker R."/>
            <person name="Drula E."/>
            <person name="Ayuso-Fernandez I."/>
            <person name="Pacheco R."/>
            <person name="Padilla G."/>
            <person name="Ferreira P."/>
            <person name="Barriuso J."/>
            <person name="Kellner H."/>
            <person name="Castanera R."/>
            <person name="Alfaro M."/>
            <person name="Ramirez L."/>
            <person name="Pisabarro A.G."/>
            <person name="Kuo A."/>
            <person name="Tritt A."/>
            <person name="Lipzen A."/>
            <person name="He G."/>
            <person name="Yan M."/>
            <person name="Ng V."/>
            <person name="Cullen D."/>
            <person name="Martin F."/>
            <person name="Rosso M.-N."/>
            <person name="Henrissat B."/>
            <person name="Hibbett D."/>
            <person name="Martinez A.T."/>
            <person name="Grigoriev I.V."/>
        </authorList>
    </citation>
    <scope>NUCLEOTIDE SEQUENCE</scope>
    <source>
        <strain evidence="2">AH 40177</strain>
    </source>
</reference>
<dbReference type="Proteomes" id="UP000772434">
    <property type="component" value="Unassembled WGS sequence"/>
</dbReference>
<dbReference type="InterPro" id="IPR016181">
    <property type="entry name" value="Acyl_CoA_acyltransferase"/>
</dbReference>
<dbReference type="PROSITE" id="PS51186">
    <property type="entry name" value="GNAT"/>
    <property type="match status" value="1"/>
</dbReference>
<dbReference type="CDD" id="cd04301">
    <property type="entry name" value="NAT_SF"/>
    <property type="match status" value="1"/>
</dbReference>
<dbReference type="SUPFAM" id="SSF55729">
    <property type="entry name" value="Acyl-CoA N-acyltransferases (Nat)"/>
    <property type="match status" value="1"/>
</dbReference>
<keyword evidence="3" id="KW-1185">Reference proteome</keyword>
<dbReference type="PANTHER" id="PTHR43792">
    <property type="entry name" value="GNAT FAMILY, PUTATIVE (AFU_ORTHOLOGUE AFUA_3G00765)-RELATED-RELATED"/>
    <property type="match status" value="1"/>
</dbReference>
<evidence type="ECO:0000313" key="3">
    <source>
        <dbReference type="Proteomes" id="UP000772434"/>
    </source>
</evidence>